<gene>
    <name evidence="2" type="ORF">BpHYR1_031196</name>
</gene>
<feature type="compositionally biased region" description="Pro residues" evidence="1">
    <location>
        <begin position="225"/>
        <end position="234"/>
    </location>
</feature>
<feature type="compositionally biased region" description="Acidic residues" evidence="1">
    <location>
        <begin position="139"/>
        <end position="148"/>
    </location>
</feature>
<organism evidence="2 3">
    <name type="scientific">Brachionus plicatilis</name>
    <name type="common">Marine rotifer</name>
    <name type="synonym">Brachionus muelleri</name>
    <dbReference type="NCBI Taxonomy" id="10195"/>
    <lineage>
        <taxon>Eukaryota</taxon>
        <taxon>Metazoa</taxon>
        <taxon>Spiralia</taxon>
        <taxon>Gnathifera</taxon>
        <taxon>Rotifera</taxon>
        <taxon>Eurotatoria</taxon>
        <taxon>Monogononta</taxon>
        <taxon>Pseudotrocha</taxon>
        <taxon>Ploima</taxon>
        <taxon>Brachionidae</taxon>
        <taxon>Brachionus</taxon>
    </lineage>
</organism>
<dbReference type="EMBL" id="REGN01012623">
    <property type="protein sequence ID" value="RMZ95062.1"/>
    <property type="molecule type" value="Genomic_DNA"/>
</dbReference>
<sequence>ADRRPRPVNADLAQNGANLGEKIGFLDLKEADENGQRGQMRGGGGRGGFGGGRGRGGRGASRGRAARNERREPRRAQNEFVNSSLKNTADDLEENESALPPSEQGESNLRQIGTWSNEQAGRGRRFNQRFNGQSNVQAEEYENDEEWQGDLSKTQIFTASAQKKEFGEAVHQSDFPIGHFNAEEASQNIKKAVGIACQMSAAGPVAQAAEPNETKSKQSAKVPPSAKPLPPPTTKIPKSAVIMPDGSTSNSINFDLDLQFGVDLDDQLVNKTKHVSSQPVEQAGAKNCSKPAEIVGNVAKAQAQAAPATKPPQPFVSNVQAQQQPQTMAAQPQRQHFQSKESAAHLLNMSPSSKLSNSNAQQQPQQVLNQLQQI</sequence>
<feature type="non-terminal residue" evidence="2">
    <location>
        <position position="374"/>
    </location>
</feature>
<feature type="region of interest" description="Disordered" evidence="1">
    <location>
        <begin position="1"/>
        <end position="148"/>
    </location>
</feature>
<reference evidence="2 3" key="1">
    <citation type="journal article" date="2018" name="Sci. Rep.">
        <title>Genomic signatures of local adaptation to the degree of environmental predictability in rotifers.</title>
        <authorList>
            <person name="Franch-Gras L."/>
            <person name="Hahn C."/>
            <person name="Garcia-Roger E.M."/>
            <person name="Carmona M.J."/>
            <person name="Serra M."/>
            <person name="Gomez A."/>
        </authorList>
    </citation>
    <scope>NUCLEOTIDE SEQUENCE [LARGE SCALE GENOMIC DNA]</scope>
    <source>
        <strain evidence="2">HYR1</strain>
    </source>
</reference>
<feature type="region of interest" description="Disordered" evidence="1">
    <location>
        <begin position="203"/>
        <end position="244"/>
    </location>
</feature>
<dbReference type="AlphaFoldDB" id="A0A3M7P7N6"/>
<evidence type="ECO:0000256" key="1">
    <source>
        <dbReference type="SAM" id="MobiDB-lite"/>
    </source>
</evidence>
<feature type="compositionally biased region" description="Basic and acidic residues" evidence="1">
    <location>
        <begin position="66"/>
        <end position="77"/>
    </location>
</feature>
<feature type="compositionally biased region" description="Low complexity" evidence="1">
    <location>
        <begin position="320"/>
        <end position="335"/>
    </location>
</feature>
<feature type="non-terminal residue" evidence="2">
    <location>
        <position position="1"/>
    </location>
</feature>
<dbReference type="Proteomes" id="UP000276133">
    <property type="component" value="Unassembled WGS sequence"/>
</dbReference>
<keyword evidence="3" id="KW-1185">Reference proteome</keyword>
<feature type="compositionally biased region" description="Polar residues" evidence="1">
    <location>
        <begin position="104"/>
        <end position="119"/>
    </location>
</feature>
<feature type="region of interest" description="Disordered" evidence="1">
    <location>
        <begin position="300"/>
        <end position="374"/>
    </location>
</feature>
<accession>A0A3M7P7N6</accession>
<feature type="compositionally biased region" description="Gly residues" evidence="1">
    <location>
        <begin position="40"/>
        <end position="60"/>
    </location>
</feature>
<evidence type="ECO:0000313" key="3">
    <source>
        <dbReference type="Proteomes" id="UP000276133"/>
    </source>
</evidence>
<name>A0A3M7P7N6_BRAPC</name>
<evidence type="ECO:0000313" key="2">
    <source>
        <dbReference type="EMBL" id="RMZ95062.1"/>
    </source>
</evidence>
<dbReference type="Pfam" id="PF12478">
    <property type="entry name" value="UBAP2-Lig"/>
    <property type="match status" value="1"/>
</dbReference>
<comment type="caution">
    <text evidence="2">The sequence shown here is derived from an EMBL/GenBank/DDBJ whole genome shotgun (WGS) entry which is preliminary data.</text>
</comment>
<feature type="compositionally biased region" description="Low complexity" evidence="1">
    <location>
        <begin position="355"/>
        <end position="374"/>
    </location>
</feature>
<proteinExistence type="predicted"/>
<protein>
    <submittedName>
        <fullName evidence="2">Uncharacterized protein</fullName>
    </submittedName>
</protein>
<dbReference type="InterPro" id="IPR022166">
    <property type="entry name" value="UBAP2/Lig"/>
</dbReference>